<sequence>MAGAAAAVAVAVPIALTALGGPGDGPGTPRAGETVAFGTSADSEPAGAVATGDPAATPEAAEVVFEVTGSGTAGVITYSRGQSVGQISAVELPWRYTVPATGEPTDYSVAAAGASGEVSCRIVVDGIVVAEATDSEFSAVACSGRL</sequence>
<dbReference type="Proteomes" id="UP000694300">
    <property type="component" value="Unassembled WGS sequence"/>
</dbReference>
<feature type="region of interest" description="Disordered" evidence="1">
    <location>
        <begin position="19"/>
        <end position="53"/>
    </location>
</feature>
<gene>
    <name evidence="3" type="ORF">I4I82_04980</name>
</gene>
<evidence type="ECO:0000313" key="3">
    <source>
        <dbReference type="EMBL" id="MBW0127034.1"/>
    </source>
</evidence>
<proteinExistence type="predicted"/>
<protein>
    <recommendedName>
        <fullName evidence="5">MmpS family membrane protein</fullName>
    </recommendedName>
</protein>
<keyword evidence="4" id="KW-1185">Reference proteome</keyword>
<reference evidence="3 4" key="1">
    <citation type="submission" date="2020-11" db="EMBL/GenBank/DDBJ databases">
        <title>Pseudonocardia abyssalis sp. nov. and Pseudonocardia oceani sp. nov., description and phylogenomic analysis of two novel actinomycetes isolated from the deep Southern Ocean.</title>
        <authorList>
            <person name="Parra J."/>
        </authorList>
    </citation>
    <scope>NUCLEOTIDE SEQUENCE [LARGE SCALE GENOMIC DNA]</scope>
    <source>
        <strain evidence="4">KRD185</strain>
    </source>
</reference>
<evidence type="ECO:0000256" key="1">
    <source>
        <dbReference type="SAM" id="MobiDB-lite"/>
    </source>
</evidence>
<dbReference type="InterPro" id="IPR008693">
    <property type="entry name" value="MmpS"/>
</dbReference>
<feature type="signal peptide" evidence="2">
    <location>
        <begin position="1"/>
        <end position="20"/>
    </location>
</feature>
<dbReference type="EMBL" id="JADQDF010000001">
    <property type="protein sequence ID" value="MBW0127034.1"/>
    <property type="molecule type" value="Genomic_DNA"/>
</dbReference>
<keyword evidence="2" id="KW-0732">Signal</keyword>
<accession>A0ABS6U550</accession>
<dbReference type="Pfam" id="PF05423">
    <property type="entry name" value="Mycobact_memb"/>
    <property type="match status" value="1"/>
</dbReference>
<evidence type="ECO:0000313" key="4">
    <source>
        <dbReference type="Proteomes" id="UP000694300"/>
    </source>
</evidence>
<dbReference type="RefSeq" id="WP_218594227.1">
    <property type="nucleotide sequence ID" value="NZ_JADQDE010000402.1"/>
</dbReference>
<comment type="caution">
    <text evidence="3">The sequence shown here is derived from an EMBL/GenBank/DDBJ whole genome shotgun (WGS) entry which is preliminary data.</text>
</comment>
<feature type="chain" id="PRO_5045482437" description="MmpS family membrane protein" evidence="2">
    <location>
        <begin position="21"/>
        <end position="146"/>
    </location>
</feature>
<name>A0ABS6U550_9PSEU</name>
<organism evidence="3 4">
    <name type="scientific">Pseudonocardia oceani</name>
    <dbReference type="NCBI Taxonomy" id="2792013"/>
    <lineage>
        <taxon>Bacteria</taxon>
        <taxon>Bacillati</taxon>
        <taxon>Actinomycetota</taxon>
        <taxon>Actinomycetes</taxon>
        <taxon>Pseudonocardiales</taxon>
        <taxon>Pseudonocardiaceae</taxon>
        <taxon>Pseudonocardia</taxon>
    </lineage>
</organism>
<evidence type="ECO:0008006" key="5">
    <source>
        <dbReference type="Google" id="ProtNLM"/>
    </source>
</evidence>
<evidence type="ECO:0000256" key="2">
    <source>
        <dbReference type="SAM" id="SignalP"/>
    </source>
</evidence>